<evidence type="ECO:0000313" key="1">
    <source>
        <dbReference type="EMBL" id="MBA4541887.1"/>
    </source>
</evidence>
<dbReference type="RefSeq" id="WP_033100444.1">
    <property type="nucleotide sequence ID" value="NZ_JACEIP010000003.1"/>
</dbReference>
<protein>
    <submittedName>
        <fullName evidence="1">Uncharacterized protein</fullName>
    </submittedName>
</protein>
<gene>
    <name evidence="1" type="ORF">H1164_03090</name>
</gene>
<dbReference type="EMBL" id="JACEIP010000003">
    <property type="protein sequence ID" value="MBA4541887.1"/>
    <property type="molecule type" value="Genomic_DNA"/>
</dbReference>
<dbReference type="SUPFAM" id="SSF52540">
    <property type="entry name" value="P-loop containing nucleoside triphosphate hydrolases"/>
    <property type="match status" value="1"/>
</dbReference>
<organism evidence="1 2">
    <name type="scientific">Thermoactinomyces daqus</name>
    <dbReference type="NCBI Taxonomy" id="1329516"/>
    <lineage>
        <taxon>Bacteria</taxon>
        <taxon>Bacillati</taxon>
        <taxon>Bacillota</taxon>
        <taxon>Bacilli</taxon>
        <taxon>Bacillales</taxon>
        <taxon>Thermoactinomycetaceae</taxon>
        <taxon>Thermoactinomyces</taxon>
    </lineage>
</organism>
<reference evidence="1 2" key="1">
    <citation type="submission" date="2020-07" db="EMBL/GenBank/DDBJ databases">
        <authorList>
            <person name="Feng H."/>
        </authorList>
    </citation>
    <scope>NUCLEOTIDE SEQUENCE [LARGE SCALE GENOMIC DNA]</scope>
    <source>
        <strain evidence="2">s-11</strain>
    </source>
</reference>
<name>A0A7W2AG62_9BACL</name>
<dbReference type="Proteomes" id="UP000530514">
    <property type="component" value="Unassembled WGS sequence"/>
</dbReference>
<dbReference type="OrthoDB" id="9783544at2"/>
<proteinExistence type="predicted"/>
<keyword evidence="2" id="KW-1185">Reference proteome</keyword>
<dbReference type="AlphaFoldDB" id="A0A7W2AG62"/>
<evidence type="ECO:0000313" key="2">
    <source>
        <dbReference type="Proteomes" id="UP000530514"/>
    </source>
</evidence>
<comment type="caution">
    <text evidence="1">The sequence shown here is derived from an EMBL/GenBank/DDBJ whole genome shotgun (WGS) entry which is preliminary data.</text>
</comment>
<sequence length="341" mass="37128">MKRPETVAIIGMSKNAGKTTVLNSLIRQLSRRKRLGVLSIGVDGEERDAWSGREKPAIRCDEGMLVVSAASCFNLYPGSFEMIGSCGFQSAMGEILLGKARRGSRIKLAGIPGTGQVQAAIRKLKGAGAELVLVDGAYDRKSLSSPLISDAVILVVGACLHRSLPQVVKKAAELLAILRLPAAPSADRFFHEQAQTEKKVIGVVQGMGEPLPFSTLLEWKEKREAFSSKNWEVLIIPGSLTDRMLRMLMEEGVKARLIVPDATHCFFTHSMLRRFLQWGGAVEVVYPTRLLGVAVNPVSPDGYAFPPSEMKERIAAVAAPLPVFDVVRDPLLEGGWEDVLR</sequence>
<accession>A0A7W2AG62</accession>
<dbReference type="InterPro" id="IPR027417">
    <property type="entry name" value="P-loop_NTPase"/>
</dbReference>